<evidence type="ECO:0000313" key="11">
    <source>
        <dbReference type="Proteomes" id="UP000763557"/>
    </source>
</evidence>
<dbReference type="EMBL" id="JAAATY010000009">
    <property type="protein sequence ID" value="NRN66231.1"/>
    <property type="molecule type" value="Genomic_DNA"/>
</dbReference>
<evidence type="ECO:0000256" key="3">
    <source>
        <dbReference type="ARBA" id="ARBA00022475"/>
    </source>
</evidence>
<evidence type="ECO:0000256" key="8">
    <source>
        <dbReference type="SAM" id="Phobius"/>
    </source>
</evidence>
<comment type="caution">
    <text evidence="10">The sequence shown here is derived from an EMBL/GenBank/DDBJ whole genome shotgun (WGS) entry which is preliminary data.</text>
</comment>
<dbReference type="Pfam" id="PF05977">
    <property type="entry name" value="MFS_3"/>
    <property type="match status" value="1"/>
</dbReference>
<dbReference type="InterPro" id="IPR010290">
    <property type="entry name" value="TM_effector"/>
</dbReference>
<keyword evidence="7" id="KW-0067">ATP-binding</keyword>
<keyword evidence="6 8" id="KW-0472">Membrane</keyword>
<evidence type="ECO:0000256" key="1">
    <source>
        <dbReference type="ARBA" id="ARBA00004651"/>
    </source>
</evidence>
<accession>A0ABX2F4I1</accession>
<reference evidence="10 11" key="1">
    <citation type="submission" date="2020-01" db="EMBL/GenBank/DDBJ databases">
        <title>Kibdelosporangium persica a novel Actinomycetes from a hot desert in Iran.</title>
        <authorList>
            <person name="Safaei N."/>
            <person name="Zaburannyi N."/>
            <person name="Mueller R."/>
            <person name="Wink J."/>
        </authorList>
    </citation>
    <scope>NUCLEOTIDE SEQUENCE [LARGE SCALE GENOMIC DNA]</scope>
    <source>
        <strain evidence="10 11">4NS15</strain>
    </source>
</reference>
<dbReference type="InterPro" id="IPR039430">
    <property type="entry name" value="Thymidylate_kin-like_dom"/>
</dbReference>
<dbReference type="CDD" id="cd06173">
    <property type="entry name" value="MFS_MefA_like"/>
    <property type="match status" value="1"/>
</dbReference>
<keyword evidence="7" id="KW-0545">Nucleotide biosynthesis</keyword>
<dbReference type="SUPFAM" id="SSF103473">
    <property type="entry name" value="MFS general substrate transporter"/>
    <property type="match status" value="1"/>
</dbReference>
<dbReference type="InterPro" id="IPR018094">
    <property type="entry name" value="Thymidylate_kinase"/>
</dbReference>
<comment type="similarity">
    <text evidence="7">Belongs to the thymidylate kinase family.</text>
</comment>
<dbReference type="SUPFAM" id="SSF52540">
    <property type="entry name" value="P-loop containing nucleoside triphosphate hydrolases"/>
    <property type="match status" value="1"/>
</dbReference>
<dbReference type="PANTHER" id="PTHR23513">
    <property type="entry name" value="INTEGRAL MEMBRANE EFFLUX PROTEIN-RELATED"/>
    <property type="match status" value="1"/>
</dbReference>
<dbReference type="InterPro" id="IPR011701">
    <property type="entry name" value="MFS"/>
</dbReference>
<feature type="transmembrane region" description="Helical" evidence="8">
    <location>
        <begin position="263"/>
        <end position="283"/>
    </location>
</feature>
<feature type="transmembrane region" description="Helical" evidence="8">
    <location>
        <begin position="26"/>
        <end position="48"/>
    </location>
</feature>
<feature type="transmembrane region" description="Helical" evidence="8">
    <location>
        <begin position="397"/>
        <end position="413"/>
    </location>
</feature>
<keyword evidence="7" id="KW-0808">Transferase</keyword>
<dbReference type="InterPro" id="IPR027417">
    <property type="entry name" value="P-loop_NTPase"/>
</dbReference>
<evidence type="ECO:0000256" key="7">
    <source>
        <dbReference type="HAMAP-Rule" id="MF_00165"/>
    </source>
</evidence>
<feature type="transmembrane region" description="Helical" evidence="8">
    <location>
        <begin position="194"/>
        <end position="213"/>
    </location>
</feature>
<feature type="transmembrane region" description="Helical" evidence="8">
    <location>
        <begin position="60"/>
        <end position="80"/>
    </location>
</feature>
<keyword evidence="5 8" id="KW-1133">Transmembrane helix</keyword>
<keyword evidence="7 10" id="KW-0418">Kinase</keyword>
<comment type="function">
    <text evidence="7">Phosphorylation of dTMP to form dTDP in both de novo and salvage pathways of dTTP synthesis.</text>
</comment>
<feature type="transmembrane region" description="Helical" evidence="8">
    <location>
        <begin position="433"/>
        <end position="449"/>
    </location>
</feature>
<dbReference type="PANTHER" id="PTHR23513:SF6">
    <property type="entry name" value="MAJOR FACILITATOR SUPERFAMILY ASSOCIATED DOMAIN-CONTAINING PROTEIN"/>
    <property type="match status" value="1"/>
</dbReference>
<evidence type="ECO:0000256" key="4">
    <source>
        <dbReference type="ARBA" id="ARBA00022692"/>
    </source>
</evidence>
<name>A0ABX2F4I1_9PSEU</name>
<dbReference type="Gene3D" id="3.40.50.300">
    <property type="entry name" value="P-loop containing nucleotide triphosphate hydrolases"/>
    <property type="match status" value="1"/>
</dbReference>
<keyword evidence="2" id="KW-0813">Transport</keyword>
<dbReference type="HAMAP" id="MF_00165">
    <property type="entry name" value="Thymidylate_kinase"/>
    <property type="match status" value="1"/>
</dbReference>
<feature type="transmembrane region" description="Helical" evidence="8">
    <location>
        <begin position="329"/>
        <end position="346"/>
    </location>
</feature>
<keyword evidence="11" id="KW-1185">Reference proteome</keyword>
<dbReference type="RefSeq" id="WP_173131866.1">
    <property type="nucleotide sequence ID" value="NZ_CBCSGW010000056.1"/>
</dbReference>
<evidence type="ECO:0000256" key="6">
    <source>
        <dbReference type="ARBA" id="ARBA00023136"/>
    </source>
</evidence>
<comment type="caution">
    <text evidence="7">Lacks conserved residue(s) required for the propagation of feature annotation.</text>
</comment>
<evidence type="ECO:0000313" key="10">
    <source>
        <dbReference type="EMBL" id="NRN66231.1"/>
    </source>
</evidence>
<dbReference type="EC" id="2.7.4.9" evidence="7"/>
<feature type="transmembrane region" description="Helical" evidence="8">
    <location>
        <begin position="352"/>
        <end position="376"/>
    </location>
</feature>
<feature type="transmembrane region" description="Helical" evidence="8">
    <location>
        <begin position="154"/>
        <end position="174"/>
    </location>
</feature>
<evidence type="ECO:0000256" key="2">
    <source>
        <dbReference type="ARBA" id="ARBA00022448"/>
    </source>
</evidence>
<evidence type="ECO:0000256" key="5">
    <source>
        <dbReference type="ARBA" id="ARBA00022989"/>
    </source>
</evidence>
<comment type="subcellular location">
    <subcellularLocation>
        <location evidence="1">Cell membrane</location>
        <topology evidence="1">Multi-pass membrane protein</topology>
    </subcellularLocation>
</comment>
<keyword evidence="4 8" id="KW-0812">Transmembrane</keyword>
<evidence type="ECO:0000259" key="9">
    <source>
        <dbReference type="Pfam" id="PF02223"/>
    </source>
</evidence>
<dbReference type="Gene3D" id="1.20.1250.20">
    <property type="entry name" value="MFS general substrate transporter like domains"/>
    <property type="match status" value="1"/>
</dbReference>
<protein>
    <recommendedName>
        <fullName evidence="7">Thymidylate kinase</fullName>
        <ecNumber evidence="7">2.7.4.9</ecNumber>
    </recommendedName>
    <alternativeName>
        <fullName evidence="7">dTMP kinase</fullName>
    </alternativeName>
</protein>
<feature type="domain" description="Thymidylate kinase-like" evidence="9">
    <location>
        <begin position="493"/>
        <end position="612"/>
    </location>
</feature>
<gene>
    <name evidence="7" type="primary">tmk</name>
    <name evidence="10" type="ORF">GC106_34510</name>
</gene>
<keyword evidence="3" id="KW-1003">Cell membrane</keyword>
<dbReference type="InterPro" id="IPR036259">
    <property type="entry name" value="MFS_trans_sf"/>
</dbReference>
<comment type="catalytic activity">
    <reaction evidence="7">
        <text>dTMP + ATP = dTDP + ADP</text>
        <dbReference type="Rhea" id="RHEA:13517"/>
        <dbReference type="ChEBI" id="CHEBI:30616"/>
        <dbReference type="ChEBI" id="CHEBI:58369"/>
        <dbReference type="ChEBI" id="CHEBI:63528"/>
        <dbReference type="ChEBI" id="CHEBI:456216"/>
        <dbReference type="EC" id="2.7.4.9"/>
    </reaction>
</comment>
<dbReference type="Proteomes" id="UP000763557">
    <property type="component" value="Unassembled WGS sequence"/>
</dbReference>
<proteinExistence type="inferred from homology"/>
<dbReference type="Pfam" id="PF02223">
    <property type="entry name" value="Thymidylate_kin"/>
    <property type="match status" value="1"/>
</dbReference>
<feature type="transmembrane region" description="Helical" evidence="8">
    <location>
        <begin position="298"/>
        <end position="317"/>
    </location>
</feature>
<organism evidence="10 11">
    <name type="scientific">Kibdelosporangium persicum</name>
    <dbReference type="NCBI Taxonomy" id="2698649"/>
    <lineage>
        <taxon>Bacteria</taxon>
        <taxon>Bacillati</taxon>
        <taxon>Actinomycetota</taxon>
        <taxon>Actinomycetes</taxon>
        <taxon>Pseudonocardiales</taxon>
        <taxon>Pseudonocardiaceae</taxon>
        <taxon>Kibdelosporangium</taxon>
    </lineage>
</organism>
<dbReference type="Pfam" id="PF07690">
    <property type="entry name" value="MFS_1"/>
    <property type="match status" value="1"/>
</dbReference>
<dbReference type="GO" id="GO:0016301">
    <property type="term" value="F:kinase activity"/>
    <property type="evidence" value="ECO:0007669"/>
    <property type="project" value="UniProtKB-KW"/>
</dbReference>
<sequence>MHPVRSDASLAHRIRSVLAIRPFRRLWGVSFICSTGDWLSLLALTGLITKLTNDYAFQNYAFAGVVLTQLLPGLLFAPFGGLLADRFDRRKVMVVCDVMRGGLLISIALVGTPVWLLIANFLVGCCQLLWIPSKDAAVPNLLRRKDQVETANQLALVMTWGISVIAGAGLYALITGVSSQVFHVRLDDTGMQLATIIVMINGLFYLTSAVIVATRVPELSIRAVAPVKPAETSPAGPSEAPQDKTGLWAMLRDGLRFIRSTRLVRGLLVGMTGAFAAAGALVGSSKPYSSSLLGGDSAFGWLFAALFIGLGSGMASATKMAQRIPHNRLFGISIVLAGLGLLPIAASPHLWVSLVAVTFVGACAGIAFLTGVTIIGTQVEDAIRGRINAIYQSLMKIILALSMITVPLLIGLVRPRTMEIFGSPVVVDGTRPVLFGAGLIAALVGVIAYRQMDDRRTETILADLKAAIRGKPRRSTGLLIAVEGDTAQDTAAQSRLLTDWLRQSGNREIMLATDPTLNDSRLRAVLAGAELTGARAHALVAAAVRADIVEREIRPALDRGAIVVMERFVDSPFAHLSALAGLDPEEMEGLTDWATAKLRPDLTVLLDRDPATLPAMTYQSNDHHWRVQDLLTEMASSDPDRYVVVDSDDDDEATAQRVRTAVRGAIPARKLGLDEPERTPVEAQ</sequence>
<keyword evidence="7" id="KW-0547">Nucleotide-binding</keyword>